<dbReference type="AlphaFoldDB" id="A0A8J9UYP9"/>
<organism evidence="1 2">
    <name type="scientific">Brenthis ino</name>
    <name type="common">lesser marbled fritillary</name>
    <dbReference type="NCBI Taxonomy" id="405034"/>
    <lineage>
        <taxon>Eukaryota</taxon>
        <taxon>Metazoa</taxon>
        <taxon>Ecdysozoa</taxon>
        <taxon>Arthropoda</taxon>
        <taxon>Hexapoda</taxon>
        <taxon>Insecta</taxon>
        <taxon>Pterygota</taxon>
        <taxon>Neoptera</taxon>
        <taxon>Endopterygota</taxon>
        <taxon>Lepidoptera</taxon>
        <taxon>Glossata</taxon>
        <taxon>Ditrysia</taxon>
        <taxon>Papilionoidea</taxon>
        <taxon>Nymphalidae</taxon>
        <taxon>Heliconiinae</taxon>
        <taxon>Argynnini</taxon>
        <taxon>Brenthis</taxon>
    </lineage>
</organism>
<evidence type="ECO:0000313" key="1">
    <source>
        <dbReference type="EMBL" id="CAH0728916.1"/>
    </source>
</evidence>
<evidence type="ECO:0000313" key="2">
    <source>
        <dbReference type="Proteomes" id="UP000838878"/>
    </source>
</evidence>
<dbReference type="OrthoDB" id="10521599at2759"/>
<proteinExistence type="predicted"/>
<keyword evidence="2" id="KW-1185">Reference proteome</keyword>
<dbReference type="EMBL" id="OV170227">
    <property type="protein sequence ID" value="CAH0728916.1"/>
    <property type="molecule type" value="Genomic_DNA"/>
</dbReference>
<reference evidence="1" key="1">
    <citation type="submission" date="2021-12" db="EMBL/GenBank/DDBJ databases">
        <authorList>
            <person name="Martin H S."/>
        </authorList>
    </citation>
    <scope>NUCLEOTIDE SEQUENCE</scope>
</reference>
<name>A0A8J9UYP9_9NEOP</name>
<feature type="non-terminal residue" evidence="1">
    <location>
        <position position="143"/>
    </location>
</feature>
<sequence length="143" mass="15845">MVLIGSRMPTRSAVVRFVQRDCAGACVGTLKTLSAEGMSLQSRDLDERRRSPAARCYLKSVRATIANTGAGQHGELFKHIQPLLAFLQSLTYQFPIVICNLQFRNWNETKGMRDKVNIPVWFKEGGGRGGMPSRARASDSTQT</sequence>
<protein>
    <submittedName>
        <fullName evidence="1">Uncharacterized protein</fullName>
    </submittedName>
</protein>
<gene>
    <name evidence="1" type="ORF">BINO364_LOCUS14084</name>
</gene>
<dbReference type="Proteomes" id="UP000838878">
    <property type="component" value="Chromosome 7"/>
</dbReference>
<accession>A0A8J9UYP9</accession>